<dbReference type="EC" id="4.1.99.22" evidence="1 12"/>
<dbReference type="InterPro" id="IPR050105">
    <property type="entry name" value="MoCo_biosynth_MoaA/MoaC"/>
</dbReference>
<feature type="binding site" evidence="12">
    <location>
        <position position="32"/>
    </location>
    <ligand>
        <name>[4Fe-4S] cluster</name>
        <dbReference type="ChEBI" id="CHEBI:49883"/>
        <label>1</label>
        <note>4Fe-4S-S-AdoMet</note>
    </ligand>
</feature>
<evidence type="ECO:0000259" key="13">
    <source>
        <dbReference type="PROSITE" id="PS51918"/>
    </source>
</evidence>
<dbReference type="GO" id="GO:0005525">
    <property type="term" value="F:GTP binding"/>
    <property type="evidence" value="ECO:0007669"/>
    <property type="project" value="UniProtKB-UniRule"/>
</dbReference>
<dbReference type="SFLD" id="SFLDG01067">
    <property type="entry name" value="SPASM/twitch_domain_containing"/>
    <property type="match status" value="1"/>
</dbReference>
<comment type="catalytic activity">
    <reaction evidence="11 12">
        <text>GTP + AH2 + S-adenosyl-L-methionine = (8S)-3',8-cyclo-7,8-dihydroguanosine 5'-triphosphate + 5'-deoxyadenosine + L-methionine + A + H(+)</text>
        <dbReference type="Rhea" id="RHEA:49576"/>
        <dbReference type="ChEBI" id="CHEBI:13193"/>
        <dbReference type="ChEBI" id="CHEBI:15378"/>
        <dbReference type="ChEBI" id="CHEBI:17319"/>
        <dbReference type="ChEBI" id="CHEBI:17499"/>
        <dbReference type="ChEBI" id="CHEBI:37565"/>
        <dbReference type="ChEBI" id="CHEBI:57844"/>
        <dbReference type="ChEBI" id="CHEBI:59789"/>
        <dbReference type="ChEBI" id="CHEBI:131766"/>
        <dbReference type="EC" id="4.1.99.22"/>
    </reaction>
</comment>
<comment type="subunit">
    <text evidence="12">Monomer and homodimer.</text>
</comment>
<feature type="binding site" evidence="12">
    <location>
        <position position="99"/>
    </location>
    <ligand>
        <name>GTP</name>
        <dbReference type="ChEBI" id="CHEBI:37565"/>
    </ligand>
</feature>
<dbReference type="GO" id="GO:0051539">
    <property type="term" value="F:4 iron, 4 sulfur cluster binding"/>
    <property type="evidence" value="ECO:0007669"/>
    <property type="project" value="UniProtKB-UniRule"/>
</dbReference>
<proteinExistence type="inferred from homology"/>
<dbReference type="NCBIfam" id="NF001199">
    <property type="entry name" value="PRK00164.2-1"/>
    <property type="match status" value="1"/>
</dbReference>
<organism evidence="14 15">
    <name type="scientific">Desulfosudis oleivorans (strain DSM 6200 / JCM 39069 / Hxd3)</name>
    <name type="common">Desulfococcus oleovorans</name>
    <dbReference type="NCBI Taxonomy" id="96561"/>
    <lineage>
        <taxon>Bacteria</taxon>
        <taxon>Pseudomonadati</taxon>
        <taxon>Thermodesulfobacteriota</taxon>
        <taxon>Desulfobacteria</taxon>
        <taxon>Desulfobacterales</taxon>
        <taxon>Desulfosudaceae</taxon>
        <taxon>Desulfosudis</taxon>
    </lineage>
</organism>
<keyword evidence="9 12" id="KW-0501">Molybdenum cofactor biosynthesis</keyword>
<evidence type="ECO:0000256" key="11">
    <source>
        <dbReference type="ARBA" id="ARBA00048697"/>
    </source>
</evidence>
<feature type="binding site" evidence="12">
    <location>
        <position position="31"/>
    </location>
    <ligand>
        <name>S-adenosyl-L-methionine</name>
        <dbReference type="ChEBI" id="CHEBI:59789"/>
    </ligand>
</feature>
<evidence type="ECO:0000256" key="9">
    <source>
        <dbReference type="ARBA" id="ARBA00023150"/>
    </source>
</evidence>
<feature type="binding site" evidence="12">
    <location>
        <position position="257"/>
    </location>
    <ligand>
        <name>[4Fe-4S] cluster</name>
        <dbReference type="ChEBI" id="CHEBI:49883"/>
        <label>2</label>
        <note>4Fe-4S-substrate</note>
    </ligand>
</feature>
<dbReference type="PANTHER" id="PTHR22960:SF0">
    <property type="entry name" value="MOLYBDENUM COFACTOR BIOSYNTHESIS PROTEIN 1"/>
    <property type="match status" value="1"/>
</dbReference>
<keyword evidence="8 12" id="KW-0342">GTP-binding</keyword>
<dbReference type="Gene3D" id="3.20.20.70">
    <property type="entry name" value="Aldolase class I"/>
    <property type="match status" value="1"/>
</dbReference>
<keyword evidence="2 12" id="KW-0004">4Fe-4S</keyword>
<name>A8ZYD7_DESOH</name>
<dbReference type="HAMAP" id="MF_01225_B">
    <property type="entry name" value="MoaA_B"/>
    <property type="match status" value="1"/>
</dbReference>
<dbReference type="PROSITE" id="PS01305">
    <property type="entry name" value="MOAA_NIFB_PQQE"/>
    <property type="match status" value="1"/>
</dbReference>
<evidence type="ECO:0000256" key="1">
    <source>
        <dbReference type="ARBA" id="ARBA00012167"/>
    </source>
</evidence>
<dbReference type="STRING" id="96561.Dole_2859"/>
<dbReference type="KEGG" id="dol:Dole_2859"/>
<evidence type="ECO:0000256" key="12">
    <source>
        <dbReference type="HAMAP-Rule" id="MF_01225"/>
    </source>
</evidence>
<evidence type="ECO:0000256" key="10">
    <source>
        <dbReference type="ARBA" id="ARBA00023239"/>
    </source>
</evidence>
<dbReference type="GO" id="GO:0061798">
    <property type="term" value="F:GTP 3',8'-cyclase activity"/>
    <property type="evidence" value="ECO:0007669"/>
    <property type="project" value="UniProtKB-UniRule"/>
</dbReference>
<dbReference type="SFLD" id="SFLDS00029">
    <property type="entry name" value="Radical_SAM"/>
    <property type="match status" value="1"/>
</dbReference>
<evidence type="ECO:0000256" key="8">
    <source>
        <dbReference type="ARBA" id="ARBA00023134"/>
    </source>
</evidence>
<dbReference type="AlphaFoldDB" id="A8ZYD7"/>
<keyword evidence="7 12" id="KW-0411">Iron-sulfur</keyword>
<keyword evidence="4 12" id="KW-0479">Metal-binding</keyword>
<feature type="binding site" evidence="12">
    <location>
        <begin position="262"/>
        <end position="264"/>
    </location>
    <ligand>
        <name>GTP</name>
        <dbReference type="ChEBI" id="CHEBI:37565"/>
    </ligand>
</feature>
<dbReference type="SFLD" id="SFLDG01386">
    <property type="entry name" value="main_SPASM_domain-containing"/>
    <property type="match status" value="1"/>
</dbReference>
<dbReference type="RefSeq" id="WP_012176273.1">
    <property type="nucleotide sequence ID" value="NC_009943.1"/>
</dbReference>
<feature type="binding site" evidence="12">
    <location>
        <position position="18"/>
    </location>
    <ligand>
        <name>GTP</name>
        <dbReference type="ChEBI" id="CHEBI:37565"/>
    </ligand>
</feature>
<evidence type="ECO:0000313" key="14">
    <source>
        <dbReference type="EMBL" id="ABW68662.1"/>
    </source>
</evidence>
<feature type="domain" description="Radical SAM core" evidence="13">
    <location>
        <begin position="9"/>
        <end position="232"/>
    </location>
</feature>
<dbReference type="GO" id="GO:0006777">
    <property type="term" value="P:Mo-molybdopterin cofactor biosynthetic process"/>
    <property type="evidence" value="ECO:0007669"/>
    <property type="project" value="UniProtKB-UniRule"/>
</dbReference>
<dbReference type="eggNOG" id="COG2896">
    <property type="taxonomic scope" value="Bacteria"/>
</dbReference>
<dbReference type="UniPathway" id="UPA00344"/>
<feature type="binding site" evidence="12">
    <location>
        <position position="123"/>
    </location>
    <ligand>
        <name>S-adenosyl-L-methionine</name>
        <dbReference type="ChEBI" id="CHEBI:59789"/>
    </ligand>
</feature>
<dbReference type="InterPro" id="IPR000385">
    <property type="entry name" value="MoaA_NifB_PqqE_Fe-S-bd_CS"/>
</dbReference>
<evidence type="ECO:0000256" key="4">
    <source>
        <dbReference type="ARBA" id="ARBA00022723"/>
    </source>
</evidence>
<sequence length="330" mass="36080">MRNDLLIDTHGRRITYLRVSVTDRCNLNCIYCNPSRYAKKLAHSDILTYEELLSIIEAGAGLGITKVRITGGEPLVRKDACDFIGSVSAISGITDLSLTTNGVVLADCAGRLRKAGVNRINISLDTLDRRRFKTITGHDRFDRVWKGIQAALKAGFSPVKLNMVVMRGINDDEVADFARLVLKWPVHVRFIEQMPVETRLADAEAPLLGPDIQARIADVGRMVPIGDTGDGSTAQRFTIDGAMGEIGIIRPVSCHFCKTCNRLRLTADGRLRPCLMSDRAVDIKGPLRGGASLSEIEATFREAVRLKPGGHNAVGTNGSRLPREMWCIGG</sequence>
<evidence type="ECO:0000256" key="7">
    <source>
        <dbReference type="ARBA" id="ARBA00023014"/>
    </source>
</evidence>
<evidence type="ECO:0000256" key="5">
    <source>
        <dbReference type="ARBA" id="ARBA00022741"/>
    </source>
</evidence>
<dbReference type="NCBIfam" id="TIGR02666">
    <property type="entry name" value="moaA"/>
    <property type="match status" value="1"/>
</dbReference>
<dbReference type="PANTHER" id="PTHR22960">
    <property type="entry name" value="MOLYBDOPTERIN COFACTOR SYNTHESIS PROTEIN A"/>
    <property type="match status" value="1"/>
</dbReference>
<comment type="function">
    <text evidence="12">Catalyzes the cyclization of GTP to (8S)-3',8-cyclo-7,8-dihydroguanosine 5'-triphosphate.</text>
</comment>
<dbReference type="InterPro" id="IPR040064">
    <property type="entry name" value="MoaA-like"/>
</dbReference>
<dbReference type="GO" id="GO:1904047">
    <property type="term" value="F:S-adenosyl-L-methionine binding"/>
    <property type="evidence" value="ECO:0007669"/>
    <property type="project" value="UniProtKB-UniRule"/>
</dbReference>
<keyword evidence="5 12" id="KW-0547">Nucleotide-binding</keyword>
<dbReference type="SFLD" id="SFLDG01383">
    <property type="entry name" value="cyclic_pyranopterin_phosphate"/>
    <property type="match status" value="1"/>
</dbReference>
<evidence type="ECO:0000256" key="6">
    <source>
        <dbReference type="ARBA" id="ARBA00023004"/>
    </source>
</evidence>
<dbReference type="InterPro" id="IPR010505">
    <property type="entry name" value="MoaA_twitch"/>
</dbReference>
<feature type="binding site" evidence="12">
    <location>
        <position position="194"/>
    </location>
    <ligand>
        <name>S-adenosyl-L-methionine</name>
        <dbReference type="ChEBI" id="CHEBI:59789"/>
    </ligand>
</feature>
<dbReference type="OrthoDB" id="9763993at2"/>
<feature type="binding site" evidence="12">
    <location>
        <position position="160"/>
    </location>
    <ligand>
        <name>GTP</name>
        <dbReference type="ChEBI" id="CHEBI:37565"/>
    </ligand>
</feature>
<feature type="binding site" evidence="12">
    <location>
        <position position="72"/>
    </location>
    <ligand>
        <name>S-adenosyl-L-methionine</name>
        <dbReference type="ChEBI" id="CHEBI:59789"/>
    </ligand>
</feature>
<dbReference type="InterPro" id="IPR013483">
    <property type="entry name" value="MoaA"/>
</dbReference>
<evidence type="ECO:0000256" key="2">
    <source>
        <dbReference type="ARBA" id="ARBA00022485"/>
    </source>
</evidence>
<accession>A8ZYD7</accession>
<gene>
    <name evidence="12" type="primary">moaA</name>
    <name evidence="14" type="ordered locus">Dole_2859</name>
</gene>
<keyword evidence="6 12" id="KW-0408">Iron</keyword>
<dbReference type="Pfam" id="PF04055">
    <property type="entry name" value="Radical_SAM"/>
    <property type="match status" value="1"/>
</dbReference>
<dbReference type="PROSITE" id="PS51918">
    <property type="entry name" value="RADICAL_SAM"/>
    <property type="match status" value="1"/>
</dbReference>
<dbReference type="InterPro" id="IPR013785">
    <property type="entry name" value="Aldolase_TIM"/>
</dbReference>
<comment type="cofactor">
    <cofactor evidence="12">
        <name>[4Fe-4S] cluster</name>
        <dbReference type="ChEBI" id="CHEBI:49883"/>
    </cofactor>
    <text evidence="12">Binds 2 [4Fe-4S] clusters. Binds 1 [4Fe-4S] cluster coordinated with 3 cysteines and an exchangeable S-adenosyl-L-methionine and 1 [4Fe-4S] cluster coordinated with 3 cysteines and the GTP-derived substrate.</text>
</comment>
<protein>
    <recommendedName>
        <fullName evidence="1 12">GTP 3',8-cyclase</fullName>
        <ecNumber evidence="1 12">4.1.99.22</ecNumber>
    </recommendedName>
    <alternativeName>
        <fullName evidence="12">Molybdenum cofactor biosynthesis protein A</fullName>
    </alternativeName>
</protein>
<keyword evidence="3 12" id="KW-0949">S-adenosyl-L-methionine</keyword>
<feature type="binding site" evidence="12">
    <location>
        <position position="29"/>
    </location>
    <ligand>
        <name>[4Fe-4S] cluster</name>
        <dbReference type="ChEBI" id="CHEBI:49883"/>
        <label>1</label>
        <note>4Fe-4S-S-AdoMet</note>
    </ligand>
</feature>
<keyword evidence="10 12" id="KW-0456">Lyase</keyword>
<comment type="similarity">
    <text evidence="12">Belongs to the radical SAM superfamily. MoaA family.</text>
</comment>
<evidence type="ECO:0000313" key="15">
    <source>
        <dbReference type="Proteomes" id="UP000008561"/>
    </source>
</evidence>
<dbReference type="GO" id="GO:0061799">
    <property type="term" value="F:cyclic pyranopterin monophosphate synthase activity"/>
    <property type="evidence" value="ECO:0007669"/>
    <property type="project" value="TreeGrafter"/>
</dbReference>
<reference evidence="14 15" key="1">
    <citation type="submission" date="2007-10" db="EMBL/GenBank/DDBJ databases">
        <title>Complete sequence of Desulfococcus oleovorans Hxd3.</title>
        <authorList>
            <consortium name="US DOE Joint Genome Institute"/>
            <person name="Copeland A."/>
            <person name="Lucas S."/>
            <person name="Lapidus A."/>
            <person name="Barry K."/>
            <person name="Glavina del Rio T."/>
            <person name="Dalin E."/>
            <person name="Tice H."/>
            <person name="Pitluck S."/>
            <person name="Kiss H."/>
            <person name="Brettin T."/>
            <person name="Bruce D."/>
            <person name="Detter J.C."/>
            <person name="Han C."/>
            <person name="Schmutz J."/>
            <person name="Larimer F."/>
            <person name="Land M."/>
            <person name="Hauser L."/>
            <person name="Kyrpides N."/>
            <person name="Kim E."/>
            <person name="Wawrik B."/>
            <person name="Richardson P."/>
        </authorList>
    </citation>
    <scope>NUCLEOTIDE SEQUENCE [LARGE SCALE GENOMIC DNA]</scope>
    <source>
        <strain evidence="15">DSM 6200 / JCM 39069 / Hxd3</strain>
    </source>
</reference>
<dbReference type="EMBL" id="CP000859">
    <property type="protein sequence ID" value="ABW68662.1"/>
    <property type="molecule type" value="Genomic_DNA"/>
</dbReference>
<dbReference type="InterPro" id="IPR007197">
    <property type="entry name" value="rSAM"/>
</dbReference>
<dbReference type="HOGENOM" id="CLU_009273_0_1_7"/>
<dbReference type="Proteomes" id="UP000008561">
    <property type="component" value="Chromosome"/>
</dbReference>
<keyword evidence="15" id="KW-1185">Reference proteome</keyword>
<dbReference type="Pfam" id="PF06463">
    <property type="entry name" value="Mob_synth_C"/>
    <property type="match status" value="1"/>
</dbReference>
<dbReference type="InterPro" id="IPR006638">
    <property type="entry name" value="Elp3/MiaA/NifB-like_rSAM"/>
</dbReference>
<dbReference type="CDD" id="cd01335">
    <property type="entry name" value="Radical_SAM"/>
    <property type="match status" value="1"/>
</dbReference>
<dbReference type="SMART" id="SM00729">
    <property type="entry name" value="Elp3"/>
    <property type="match status" value="1"/>
</dbReference>
<dbReference type="InterPro" id="IPR058240">
    <property type="entry name" value="rSAM_sf"/>
</dbReference>
<dbReference type="GO" id="GO:0046872">
    <property type="term" value="F:metal ion binding"/>
    <property type="evidence" value="ECO:0007669"/>
    <property type="project" value="UniProtKB-KW"/>
</dbReference>
<feature type="binding site" evidence="12">
    <location>
        <position position="274"/>
    </location>
    <ligand>
        <name>[4Fe-4S] cluster</name>
        <dbReference type="ChEBI" id="CHEBI:49883"/>
        <label>2</label>
        <note>4Fe-4S-substrate</note>
    </ligand>
</feature>
<feature type="binding site" evidence="12">
    <location>
        <position position="68"/>
    </location>
    <ligand>
        <name>GTP</name>
        <dbReference type="ChEBI" id="CHEBI:37565"/>
    </ligand>
</feature>
<comment type="pathway">
    <text evidence="12">Cofactor biosynthesis; molybdopterin biosynthesis.</text>
</comment>
<dbReference type="CDD" id="cd21117">
    <property type="entry name" value="Twitch_MoaA"/>
    <property type="match status" value="1"/>
</dbReference>
<feature type="binding site" evidence="12">
    <location>
        <position position="25"/>
    </location>
    <ligand>
        <name>[4Fe-4S] cluster</name>
        <dbReference type="ChEBI" id="CHEBI:49883"/>
        <label>1</label>
        <note>4Fe-4S-S-AdoMet</note>
    </ligand>
</feature>
<dbReference type="SUPFAM" id="SSF102114">
    <property type="entry name" value="Radical SAM enzymes"/>
    <property type="match status" value="1"/>
</dbReference>
<feature type="binding site" evidence="12">
    <location>
        <position position="260"/>
    </location>
    <ligand>
        <name>[4Fe-4S] cluster</name>
        <dbReference type="ChEBI" id="CHEBI:49883"/>
        <label>2</label>
        <note>4Fe-4S-substrate</note>
    </ligand>
</feature>
<evidence type="ECO:0000256" key="3">
    <source>
        <dbReference type="ARBA" id="ARBA00022691"/>
    </source>
</evidence>